<protein>
    <recommendedName>
        <fullName evidence="15">Taste receptor type 2</fullName>
    </recommendedName>
</protein>
<feature type="transmembrane region" description="Helical" evidence="12">
    <location>
        <begin position="31"/>
        <end position="48"/>
    </location>
</feature>
<dbReference type="PANTHER" id="PTHR11394:SF163">
    <property type="entry name" value="TASTE RECEPTOR TYPE 2"/>
    <property type="match status" value="1"/>
</dbReference>
<evidence type="ECO:0000256" key="4">
    <source>
        <dbReference type="ARBA" id="ARBA00022606"/>
    </source>
</evidence>
<evidence type="ECO:0000256" key="12">
    <source>
        <dbReference type="SAM" id="Phobius"/>
    </source>
</evidence>
<dbReference type="AlphaFoldDB" id="A0A974C187"/>
<evidence type="ECO:0000313" key="14">
    <source>
        <dbReference type="Proteomes" id="UP000694892"/>
    </source>
</evidence>
<keyword evidence="10" id="KW-0807">Transducer</keyword>
<evidence type="ECO:0000256" key="6">
    <source>
        <dbReference type="ARBA" id="ARBA00022989"/>
    </source>
</evidence>
<evidence type="ECO:0000256" key="11">
    <source>
        <dbReference type="RuleBase" id="RU004423"/>
    </source>
</evidence>
<evidence type="ECO:0000256" key="7">
    <source>
        <dbReference type="ARBA" id="ARBA00023040"/>
    </source>
</evidence>
<accession>A0A974C187</accession>
<evidence type="ECO:0000256" key="8">
    <source>
        <dbReference type="ARBA" id="ARBA00023136"/>
    </source>
</evidence>
<dbReference type="InterPro" id="IPR007960">
    <property type="entry name" value="TAS2R"/>
</dbReference>
<organism evidence="13 14">
    <name type="scientific">Xenopus laevis</name>
    <name type="common">African clawed frog</name>
    <dbReference type="NCBI Taxonomy" id="8355"/>
    <lineage>
        <taxon>Eukaryota</taxon>
        <taxon>Metazoa</taxon>
        <taxon>Chordata</taxon>
        <taxon>Craniata</taxon>
        <taxon>Vertebrata</taxon>
        <taxon>Euteleostomi</taxon>
        <taxon>Amphibia</taxon>
        <taxon>Batrachia</taxon>
        <taxon>Anura</taxon>
        <taxon>Pipoidea</taxon>
        <taxon>Pipidae</taxon>
        <taxon>Xenopodinae</taxon>
        <taxon>Xenopus</taxon>
        <taxon>Xenopus</taxon>
    </lineage>
</organism>
<evidence type="ECO:0000256" key="2">
    <source>
        <dbReference type="ARBA" id="ARBA00007376"/>
    </source>
</evidence>
<evidence type="ECO:0000256" key="3">
    <source>
        <dbReference type="ARBA" id="ARBA00022480"/>
    </source>
</evidence>
<evidence type="ECO:0000256" key="5">
    <source>
        <dbReference type="ARBA" id="ARBA00022692"/>
    </source>
</evidence>
<evidence type="ECO:0000256" key="10">
    <source>
        <dbReference type="ARBA" id="ARBA00023224"/>
    </source>
</evidence>
<dbReference type="EMBL" id="CM004482">
    <property type="protein sequence ID" value="OCT64599.1"/>
    <property type="molecule type" value="Genomic_DNA"/>
</dbReference>
<proteinExistence type="inferred from homology"/>
<dbReference type="Gene3D" id="1.20.1070.10">
    <property type="entry name" value="Rhodopsin 7-helix transmembrane proteins"/>
    <property type="match status" value="1"/>
</dbReference>
<keyword evidence="8 12" id="KW-0472">Membrane</keyword>
<dbReference type="Pfam" id="PF05296">
    <property type="entry name" value="TAS2R"/>
    <property type="match status" value="1"/>
</dbReference>
<sequence length="189" mass="21954">MGCTNLLQKCFITFHLAILAYQLNSMFAKEFLLLVTFVFLFAVSLSLWLNTRLALYYCMRLVTFSNRFFIRFKRGISSVVAHLLLGSVLISSIINVPIFWTRHVITEQNVTDIYDFINNMEFVLFNSIVGCFIPTIITSVSIGLSLMSLLKHVQRMKDNTSQFWNPQLKSHVKACRTMLLLYFLFGYVY</sequence>
<feature type="transmembrane region" description="Helical" evidence="12">
    <location>
        <begin position="122"/>
        <end position="150"/>
    </location>
</feature>
<dbReference type="GO" id="GO:0016020">
    <property type="term" value="C:membrane"/>
    <property type="evidence" value="ECO:0007669"/>
    <property type="project" value="UniProtKB-SubCell"/>
</dbReference>
<reference evidence="14" key="1">
    <citation type="journal article" date="2016" name="Nature">
        <title>Genome evolution in the allotetraploid frog Xenopus laevis.</title>
        <authorList>
            <person name="Session A.M."/>
            <person name="Uno Y."/>
            <person name="Kwon T."/>
            <person name="Chapman J.A."/>
            <person name="Toyoda A."/>
            <person name="Takahashi S."/>
            <person name="Fukui A."/>
            <person name="Hikosaka A."/>
            <person name="Suzuki A."/>
            <person name="Kondo M."/>
            <person name="van Heeringen S.J."/>
            <person name="Quigley I."/>
            <person name="Heinz S."/>
            <person name="Ogino H."/>
            <person name="Ochi H."/>
            <person name="Hellsten U."/>
            <person name="Lyons J.B."/>
            <person name="Simakov O."/>
            <person name="Putnam N."/>
            <person name="Stites J."/>
            <person name="Kuroki Y."/>
            <person name="Tanaka T."/>
            <person name="Michiue T."/>
            <person name="Watanabe M."/>
            <person name="Bogdanovic O."/>
            <person name="Lister R."/>
            <person name="Georgiou G."/>
            <person name="Paranjpe S.S."/>
            <person name="van Kruijsbergen I."/>
            <person name="Shu S."/>
            <person name="Carlson J."/>
            <person name="Kinoshita T."/>
            <person name="Ohta Y."/>
            <person name="Mawaribuchi S."/>
            <person name="Jenkins J."/>
            <person name="Grimwood J."/>
            <person name="Schmutz J."/>
            <person name="Mitros T."/>
            <person name="Mozaffari S.V."/>
            <person name="Suzuki Y."/>
            <person name="Haramoto Y."/>
            <person name="Yamamoto T.S."/>
            <person name="Takagi C."/>
            <person name="Heald R."/>
            <person name="Miller K."/>
            <person name="Haudenschild C."/>
            <person name="Kitzman J."/>
            <person name="Nakayama T."/>
            <person name="Izutsu Y."/>
            <person name="Robert J."/>
            <person name="Fortriede J."/>
            <person name="Burns K."/>
            <person name="Lotay V."/>
            <person name="Karimi K."/>
            <person name="Yasuoka Y."/>
            <person name="Dichmann D.S."/>
            <person name="Flajnik M.F."/>
            <person name="Houston D.W."/>
            <person name="Shendure J."/>
            <person name="DuPasquier L."/>
            <person name="Vize P.D."/>
            <person name="Zorn A.M."/>
            <person name="Ito M."/>
            <person name="Marcotte E.M."/>
            <person name="Wallingford J.B."/>
            <person name="Ito Y."/>
            <person name="Asashima M."/>
            <person name="Ueno N."/>
            <person name="Matsuda Y."/>
            <person name="Veenstra G.J."/>
            <person name="Fujiyama A."/>
            <person name="Harland R.M."/>
            <person name="Taira M."/>
            <person name="Rokhsar D.S."/>
        </authorList>
    </citation>
    <scope>NUCLEOTIDE SEQUENCE [LARGE SCALE GENOMIC DNA]</scope>
    <source>
        <strain evidence="14">J</strain>
    </source>
</reference>
<dbReference type="GO" id="GO:0033038">
    <property type="term" value="F:bitter taste receptor activity"/>
    <property type="evidence" value="ECO:0007669"/>
    <property type="project" value="InterPro"/>
</dbReference>
<keyword evidence="4" id="KW-0716">Sensory transduction</keyword>
<dbReference type="PANTHER" id="PTHR11394">
    <property type="entry name" value="TASTE RECEPTOR TYPE 2"/>
    <property type="match status" value="1"/>
</dbReference>
<keyword evidence="3" id="KW-0919">Taste</keyword>
<name>A0A974C187_XENLA</name>
<feature type="transmembrane region" description="Helical" evidence="12">
    <location>
        <begin position="82"/>
        <end position="102"/>
    </location>
</feature>
<comment type="similarity">
    <text evidence="2 11">Belongs to the G-protein coupled receptor T2R family.</text>
</comment>
<keyword evidence="7" id="KW-0297">G-protein coupled receptor</keyword>
<evidence type="ECO:0000256" key="1">
    <source>
        <dbReference type="ARBA" id="ARBA00004141"/>
    </source>
</evidence>
<evidence type="ECO:0000313" key="13">
    <source>
        <dbReference type="EMBL" id="OCT64599.1"/>
    </source>
</evidence>
<keyword evidence="6 12" id="KW-1133">Transmembrane helix</keyword>
<comment type="subcellular location">
    <subcellularLocation>
        <location evidence="1">Membrane</location>
        <topology evidence="1">Multi-pass membrane protein</topology>
    </subcellularLocation>
</comment>
<keyword evidence="5 12" id="KW-0812">Transmembrane</keyword>
<keyword evidence="9" id="KW-0675">Receptor</keyword>
<dbReference type="GO" id="GO:0004930">
    <property type="term" value="F:G protein-coupled receptor activity"/>
    <property type="evidence" value="ECO:0007669"/>
    <property type="project" value="UniProtKB-KW"/>
</dbReference>
<dbReference type="Proteomes" id="UP000694892">
    <property type="component" value="Chromosome 9_10L"/>
</dbReference>
<evidence type="ECO:0008006" key="15">
    <source>
        <dbReference type="Google" id="ProtNLM"/>
    </source>
</evidence>
<gene>
    <name evidence="13" type="ORF">XELAEV_18045698mg</name>
</gene>
<dbReference type="SUPFAM" id="SSF81321">
    <property type="entry name" value="Family A G protein-coupled receptor-like"/>
    <property type="match status" value="1"/>
</dbReference>
<evidence type="ECO:0000256" key="9">
    <source>
        <dbReference type="ARBA" id="ARBA00023170"/>
    </source>
</evidence>